<dbReference type="PANTHER" id="PTHR30061">
    <property type="entry name" value="MALTOSE-BINDING PERIPLASMIC PROTEIN"/>
    <property type="match status" value="1"/>
</dbReference>
<evidence type="ECO:0000256" key="3">
    <source>
        <dbReference type="ARBA" id="ARBA00022729"/>
    </source>
</evidence>
<gene>
    <name evidence="5" type="ORF">MY490_06760</name>
</gene>
<evidence type="ECO:0000256" key="2">
    <source>
        <dbReference type="ARBA" id="ARBA00022448"/>
    </source>
</evidence>
<keyword evidence="2" id="KW-0813">Transport</keyword>
<dbReference type="RefSeq" id="WP_248268541.1">
    <property type="nucleotide sequence ID" value="NZ_CP096034.1"/>
</dbReference>
<accession>A0ABY4JNW2</accession>
<proteinExistence type="inferred from homology"/>
<dbReference type="EMBL" id="CP096034">
    <property type="protein sequence ID" value="UPM55531.1"/>
    <property type="molecule type" value="Genomic_DNA"/>
</dbReference>
<dbReference type="PANTHER" id="PTHR30061:SF50">
    <property type="entry name" value="MALTOSE_MALTODEXTRIN-BINDING PERIPLASMIC PROTEIN"/>
    <property type="match status" value="1"/>
</dbReference>
<dbReference type="Gene3D" id="3.40.190.10">
    <property type="entry name" value="Periplasmic binding protein-like II"/>
    <property type="match status" value="1"/>
</dbReference>
<dbReference type="CDD" id="cd13585">
    <property type="entry name" value="PBP2_TMBP_like"/>
    <property type="match status" value="1"/>
</dbReference>
<dbReference type="Pfam" id="PF01547">
    <property type="entry name" value="SBP_bac_1"/>
    <property type="match status" value="1"/>
</dbReference>
<dbReference type="InterPro" id="IPR006059">
    <property type="entry name" value="SBP"/>
</dbReference>
<evidence type="ECO:0000313" key="5">
    <source>
        <dbReference type="EMBL" id="UPM55531.1"/>
    </source>
</evidence>
<comment type="similarity">
    <text evidence="1">Belongs to the bacterial solute-binding protein 1 family.</text>
</comment>
<dbReference type="PROSITE" id="PS51257">
    <property type="entry name" value="PROKAR_LIPOPROTEIN"/>
    <property type="match status" value="1"/>
</dbReference>
<evidence type="ECO:0000256" key="1">
    <source>
        <dbReference type="ARBA" id="ARBA00008520"/>
    </source>
</evidence>
<dbReference type="Proteomes" id="UP000830639">
    <property type="component" value="Chromosome"/>
</dbReference>
<keyword evidence="6" id="KW-1185">Reference proteome</keyword>
<protein>
    <submittedName>
        <fullName evidence="5">Sugar ABC transporter substrate-binding protein</fullName>
    </submittedName>
</protein>
<evidence type="ECO:0000313" key="6">
    <source>
        <dbReference type="Proteomes" id="UP000830639"/>
    </source>
</evidence>
<feature type="chain" id="PRO_5047508536" evidence="4">
    <location>
        <begin position="29"/>
        <end position="427"/>
    </location>
</feature>
<evidence type="ECO:0000256" key="4">
    <source>
        <dbReference type="SAM" id="SignalP"/>
    </source>
</evidence>
<name>A0ABY4JNW2_9BACI</name>
<dbReference type="SUPFAM" id="SSF53850">
    <property type="entry name" value="Periplasmic binding protein-like II"/>
    <property type="match status" value="1"/>
</dbReference>
<feature type="signal peptide" evidence="4">
    <location>
        <begin position="1"/>
        <end position="28"/>
    </location>
</feature>
<organism evidence="5 6">
    <name type="scientific">Gottfriedia acidiceleris</name>
    <dbReference type="NCBI Taxonomy" id="371036"/>
    <lineage>
        <taxon>Bacteria</taxon>
        <taxon>Bacillati</taxon>
        <taxon>Bacillota</taxon>
        <taxon>Bacilli</taxon>
        <taxon>Bacillales</taxon>
        <taxon>Bacillaceae</taxon>
        <taxon>Gottfriedia</taxon>
    </lineage>
</organism>
<sequence>MSKKFLMRSWILLFVAMILFTGCSQQSASTKGDGKVTIKFSVAEYDSKIKPEMQDMIKRFEKENPNIKVKLLVSNWNDYHDRLVTWVTGNQAPDIANLSGLWIGEFKDMDAIKPIDSYANKDLLNTFVQTPLNSFKGSNGKLTGLPFFLDPRVLYYRKDLFEKNHLQAPKTWDELYNDAKILTSSDVYGFGVGGKYPNVMTGFEYFYFNSDQAVSSKHFGPQNKLLFNSQQGVDSLAFLNKLVKDGLTNPNPNAIEWENGVQPIFQSGKLAMMITGPWFASMLDQDKKVEYGMVPVPTAKPGMVSKSVMQPDVISVMNDDPSKKAAIGKFLQFMYKPDNRLNFALNHGNIPELTAVLNDPKYNSTENNKFFASLLPNAINKYADAGKYGDQMDHIVTDEIQKVYLQQISPKEALKESAKQVKDLYAN</sequence>
<keyword evidence="3 4" id="KW-0732">Signal</keyword>
<reference evidence="5 6" key="1">
    <citation type="submission" date="2022-04" db="EMBL/GenBank/DDBJ databases">
        <title>Mechanism of arsenic methylation and mitigation arsenic toxicity by Bacillus sp. LH14 from an Arsenic-Contaminated Paddy Soil.</title>
        <authorList>
            <person name="Wang D."/>
        </authorList>
    </citation>
    <scope>NUCLEOTIDE SEQUENCE [LARGE SCALE GENOMIC DNA]</scope>
    <source>
        <strain evidence="5 6">LH14</strain>
    </source>
</reference>